<comment type="caution">
    <text evidence="6">The sequence shown here is derived from an EMBL/GenBank/DDBJ whole genome shotgun (WGS) entry which is preliminary data.</text>
</comment>
<dbReference type="Gene3D" id="3.30.559.30">
    <property type="entry name" value="Nonribosomal peptide synthetase, condensation domain"/>
    <property type="match status" value="1"/>
</dbReference>
<dbReference type="CDD" id="cd17649">
    <property type="entry name" value="A_NRPS_PvdJ-like"/>
    <property type="match status" value="1"/>
</dbReference>
<dbReference type="SUPFAM" id="SSF47336">
    <property type="entry name" value="ACP-like"/>
    <property type="match status" value="2"/>
</dbReference>
<keyword evidence="7" id="KW-1185">Reference proteome</keyword>
<dbReference type="Gene3D" id="3.40.50.980">
    <property type="match status" value="2"/>
</dbReference>
<dbReference type="PANTHER" id="PTHR45527">
    <property type="entry name" value="NONRIBOSOMAL PEPTIDE SYNTHETASE"/>
    <property type="match status" value="1"/>
</dbReference>
<dbReference type="InterPro" id="IPR023213">
    <property type="entry name" value="CAT-like_dom_sf"/>
</dbReference>
<keyword evidence="4" id="KW-0597">Phosphoprotein</keyword>
<dbReference type="InterPro" id="IPR020845">
    <property type="entry name" value="AMP-binding_CS"/>
</dbReference>
<dbReference type="InterPro" id="IPR001242">
    <property type="entry name" value="Condensation_dom"/>
</dbReference>
<dbReference type="SUPFAM" id="SSF56801">
    <property type="entry name" value="Acetyl-CoA synthetase-like"/>
    <property type="match status" value="2"/>
</dbReference>
<dbReference type="PROSITE" id="PS00012">
    <property type="entry name" value="PHOSPHOPANTETHEINE"/>
    <property type="match status" value="2"/>
</dbReference>
<dbReference type="Pfam" id="PF00668">
    <property type="entry name" value="Condensation"/>
    <property type="match status" value="1"/>
</dbReference>
<dbReference type="InterPro" id="IPR006162">
    <property type="entry name" value="Ppantetheine_attach_site"/>
</dbReference>
<evidence type="ECO:0000256" key="1">
    <source>
        <dbReference type="ARBA" id="ARBA00001957"/>
    </source>
</evidence>
<feature type="non-terminal residue" evidence="6">
    <location>
        <position position="1"/>
    </location>
</feature>
<evidence type="ECO:0000256" key="4">
    <source>
        <dbReference type="ARBA" id="ARBA00022553"/>
    </source>
</evidence>
<dbReference type="Proteomes" id="UP000309819">
    <property type="component" value="Unassembled WGS sequence"/>
</dbReference>
<dbReference type="EMBL" id="VAUO01000027">
    <property type="protein sequence ID" value="TLP52939.1"/>
    <property type="molecule type" value="Genomic_DNA"/>
</dbReference>
<dbReference type="InterPro" id="IPR000873">
    <property type="entry name" value="AMP-dep_synth/lig_dom"/>
</dbReference>
<dbReference type="SMART" id="SM00823">
    <property type="entry name" value="PKS_PP"/>
    <property type="match status" value="2"/>
</dbReference>
<dbReference type="SUPFAM" id="SSF52777">
    <property type="entry name" value="CoA-dependent acyltransferases"/>
    <property type="match status" value="2"/>
</dbReference>
<dbReference type="InterPro" id="IPR010071">
    <property type="entry name" value="AA_adenyl_dom"/>
</dbReference>
<dbReference type="InterPro" id="IPR020806">
    <property type="entry name" value="PKS_PP-bd"/>
</dbReference>
<dbReference type="InterPro" id="IPR036736">
    <property type="entry name" value="ACP-like_sf"/>
</dbReference>
<evidence type="ECO:0000313" key="7">
    <source>
        <dbReference type="Proteomes" id="UP000309819"/>
    </source>
</evidence>
<sequence length="1265" mass="139825">YQVKIRGLRIELGEIEARLMEQPEVREAVVLAVELAGSQQLVGYVVASDGSSDEGSLRETLKDRLKAGLPEYMIPVQWMFLDALPLSPNGKLERRALPRPEVGQQAEYVAPRSELEARIAGIWQEVLKVERVGMQDNFFELGGHSLLATQVISRIRQTVGLDAALKQLFEHALLDDFVRSLKPAQGAQRPALVPVKREGGIPLSYAQERQWFLWQMEPGSDAYHIPLALRLNAELRQDVLENCLQTLVQRHETLRTCFAVQGEQVMQVIAAQAHVPLTCVEVANQNELAIALQEAVQQPFDLMAGPLLRAWLVSVRGQEQVLLLNLHHIVTDAWSMRVLASELLELYAAACEGRAARLAVLPVQYADYAQWQRQWLEGGERARQLAYWTERMAGGSTVLQLPTDRARPAVQSHRGARHMFEIPQPLASQLFKLAHAARATPFMLLLASFQVLLHRYSGQTQIRVGVPIANRNVLETEGLIGFFVNTQVHQAECAAHLSFRELLSQVRMHALQGQDYQDLPFEQLVDALQPERSLSHTPLFQVMYNHRERGARELAGQPLAGLHIEELSWDTGTAQFDLTLDTYECQDGLRAALTYATDLFDAQTITRMAGHWLNLLQALSSDMDQALGDLVMLEVAEQQALLPDWQQQADTWQGELAVHQRIAQWARQTPDAPAVQCAGRQLSYAQLDAQANALATVLIERGVRPETLVGIALARSLELIVGLLAIHKAGAAYVPLDPQYPAERLAYLIEDSGMALLLTTEALEPQLPLPAQLPVLLLEACDLQRVAADPGVAVAPGNLAYVIYTSGSTGQPKGVCVEHGPLAMHCRAIGERYEMSTADCELHFMSFAFDGAHERWLTSLTHGARLLLRDEQLWSPEQTYQQMHVAGVSVAAFPPAYLQQLAEHAERDGNPPPVRVYCFGGDAVPQASYALARRALRPTWIINGYGPTETVVTPLIWKAGVEDHCQAAYAPIGSRIGERSTLVLDAGLALLPSRLPGELYLGGSGVARGYLRRPALTAERFVPDPYGPPGARLYRTGDLVSRREEGVFDYLGRVDNQVKVRGFRIELGEIEAILQRQAQVREAVVVARDLGQGAQLVAYLLADASSRDSAWQAEARLTIRAALKQTLPGYMVPSFLLFVEQWPLTPNGKLDRNALPNPDLDGLQQAYRAPQSALEQQVAQAWQQVLGVARIGLDDNFFELGGHSLLATQVTSQLQQQLSANLALDLLFKAETLADYSQAVAACVNGKLDEDMSDMHAFLAELEAN</sequence>
<dbReference type="Pfam" id="PF13193">
    <property type="entry name" value="AMP-binding_C"/>
    <property type="match status" value="2"/>
</dbReference>
<evidence type="ECO:0000256" key="3">
    <source>
        <dbReference type="ARBA" id="ARBA00022450"/>
    </source>
</evidence>
<dbReference type="Pfam" id="PF00550">
    <property type="entry name" value="PP-binding"/>
    <property type="match status" value="2"/>
</dbReference>
<dbReference type="GO" id="GO:0043041">
    <property type="term" value="P:amino acid activation for nonribosomal peptide biosynthetic process"/>
    <property type="evidence" value="ECO:0007669"/>
    <property type="project" value="TreeGrafter"/>
</dbReference>
<dbReference type="NCBIfam" id="TIGR01733">
    <property type="entry name" value="AA-adenyl-dom"/>
    <property type="match status" value="1"/>
</dbReference>
<reference evidence="6 7" key="1">
    <citation type="submission" date="2019-05" db="EMBL/GenBank/DDBJ databases">
        <title>Pseudomonas sp. SC006 isolated from lettuce that can produce HBGAs.</title>
        <authorList>
            <person name="Wang D."/>
            <person name="Liao N."/>
            <person name="Liu D."/>
            <person name="Zhang Z."/>
            <person name="Zou S."/>
        </authorList>
    </citation>
    <scope>NUCLEOTIDE SEQUENCE [LARGE SCALE GENOMIC DNA]</scope>
    <source>
        <strain evidence="6 7">SC006</strain>
    </source>
</reference>
<dbReference type="Gene3D" id="3.30.559.10">
    <property type="entry name" value="Chloramphenicol acetyltransferase-like domain"/>
    <property type="match status" value="1"/>
</dbReference>
<dbReference type="FunFam" id="3.30.300.30:FF:000010">
    <property type="entry name" value="Enterobactin synthetase component F"/>
    <property type="match status" value="2"/>
</dbReference>
<comment type="similarity">
    <text evidence="2">Belongs to the ATP-dependent AMP-binding enzyme family.</text>
</comment>
<dbReference type="PANTHER" id="PTHR45527:SF1">
    <property type="entry name" value="FATTY ACID SYNTHASE"/>
    <property type="match status" value="1"/>
</dbReference>
<dbReference type="Gene3D" id="1.10.1200.10">
    <property type="entry name" value="ACP-like"/>
    <property type="match status" value="2"/>
</dbReference>
<gene>
    <name evidence="6" type="ORF">FEM01_23740</name>
</gene>
<dbReference type="GO" id="GO:0047527">
    <property type="term" value="F:2,3-dihydroxybenzoate-serine ligase activity"/>
    <property type="evidence" value="ECO:0007669"/>
    <property type="project" value="TreeGrafter"/>
</dbReference>
<dbReference type="FunFam" id="3.30.559.10:FF:000012">
    <property type="entry name" value="Non-ribosomal peptide synthetase"/>
    <property type="match status" value="1"/>
</dbReference>
<proteinExistence type="inferred from homology"/>
<dbReference type="InterPro" id="IPR045851">
    <property type="entry name" value="AMP-bd_C_sf"/>
</dbReference>
<dbReference type="CDD" id="cd19531">
    <property type="entry name" value="LCL_NRPS-like"/>
    <property type="match status" value="1"/>
</dbReference>
<evidence type="ECO:0000313" key="6">
    <source>
        <dbReference type="EMBL" id="TLP52939.1"/>
    </source>
</evidence>
<evidence type="ECO:0000259" key="5">
    <source>
        <dbReference type="PROSITE" id="PS50075"/>
    </source>
</evidence>
<dbReference type="AlphaFoldDB" id="A0A5R8YJG7"/>
<dbReference type="PROSITE" id="PS50075">
    <property type="entry name" value="CARRIER"/>
    <property type="match status" value="2"/>
</dbReference>
<organism evidence="6 7">
    <name type="scientific">Pseudomonas mosselii</name>
    <dbReference type="NCBI Taxonomy" id="78327"/>
    <lineage>
        <taxon>Bacteria</taxon>
        <taxon>Pseudomonadati</taxon>
        <taxon>Pseudomonadota</taxon>
        <taxon>Gammaproteobacteria</taxon>
        <taxon>Pseudomonadales</taxon>
        <taxon>Pseudomonadaceae</taxon>
        <taxon>Pseudomonas</taxon>
    </lineage>
</organism>
<dbReference type="GO" id="GO:0009366">
    <property type="term" value="C:enterobactin synthetase complex"/>
    <property type="evidence" value="ECO:0007669"/>
    <property type="project" value="TreeGrafter"/>
</dbReference>
<dbReference type="GO" id="GO:0009239">
    <property type="term" value="P:enterobactin biosynthetic process"/>
    <property type="evidence" value="ECO:0007669"/>
    <property type="project" value="TreeGrafter"/>
</dbReference>
<dbReference type="OrthoDB" id="9757559at2"/>
<dbReference type="InterPro" id="IPR025110">
    <property type="entry name" value="AMP-bd_C"/>
</dbReference>
<dbReference type="Pfam" id="PF00501">
    <property type="entry name" value="AMP-binding"/>
    <property type="match status" value="1"/>
</dbReference>
<name>A0A5R8YJG7_9PSED</name>
<dbReference type="Gene3D" id="2.30.38.10">
    <property type="entry name" value="Luciferase, Domain 3"/>
    <property type="match status" value="1"/>
</dbReference>
<comment type="cofactor">
    <cofactor evidence="1">
        <name>pantetheine 4'-phosphate</name>
        <dbReference type="ChEBI" id="CHEBI:47942"/>
    </cofactor>
</comment>
<feature type="domain" description="Carrier" evidence="5">
    <location>
        <begin position="110"/>
        <end position="185"/>
    </location>
</feature>
<dbReference type="PROSITE" id="PS00455">
    <property type="entry name" value="AMP_BINDING"/>
    <property type="match status" value="1"/>
</dbReference>
<dbReference type="Gene3D" id="3.30.300.30">
    <property type="match status" value="2"/>
</dbReference>
<accession>A0A5R8YJG7</accession>
<dbReference type="FunFam" id="3.40.50.980:FF:000001">
    <property type="entry name" value="Non-ribosomal peptide synthetase"/>
    <property type="match status" value="1"/>
</dbReference>
<protein>
    <submittedName>
        <fullName evidence="6">Amino acid adenylation domain-containing protein</fullName>
    </submittedName>
</protein>
<dbReference type="FunFam" id="1.10.1200.10:FF:000005">
    <property type="entry name" value="Nonribosomal peptide synthetase 1"/>
    <property type="match status" value="2"/>
</dbReference>
<dbReference type="GO" id="GO:0031177">
    <property type="term" value="F:phosphopantetheine binding"/>
    <property type="evidence" value="ECO:0007669"/>
    <property type="project" value="InterPro"/>
</dbReference>
<feature type="domain" description="Carrier" evidence="5">
    <location>
        <begin position="1169"/>
        <end position="1244"/>
    </location>
</feature>
<dbReference type="InterPro" id="IPR009081">
    <property type="entry name" value="PP-bd_ACP"/>
</dbReference>
<dbReference type="RefSeq" id="WP_138221856.1">
    <property type="nucleotide sequence ID" value="NZ_VAUO01000027.1"/>
</dbReference>
<keyword evidence="3" id="KW-0596">Phosphopantetheine</keyword>
<dbReference type="GO" id="GO:0005829">
    <property type="term" value="C:cytosol"/>
    <property type="evidence" value="ECO:0007669"/>
    <property type="project" value="TreeGrafter"/>
</dbReference>
<evidence type="ECO:0000256" key="2">
    <source>
        <dbReference type="ARBA" id="ARBA00006432"/>
    </source>
</evidence>